<evidence type="ECO:0000313" key="13">
    <source>
        <dbReference type="EMBL" id="MEP1061437.1"/>
    </source>
</evidence>
<keyword evidence="6 13" id="KW-0413">Isomerase</keyword>
<dbReference type="Gene3D" id="1.10.460.10">
    <property type="entry name" value="Topoisomerase I, domain 2"/>
    <property type="match status" value="1"/>
</dbReference>
<dbReference type="InterPro" id="IPR003602">
    <property type="entry name" value="Topo_IA_DNA-bd_dom"/>
</dbReference>
<evidence type="ECO:0000256" key="6">
    <source>
        <dbReference type="ARBA" id="ARBA00023235"/>
    </source>
</evidence>
<dbReference type="PROSITE" id="PS50880">
    <property type="entry name" value="TOPRIM"/>
    <property type="match status" value="1"/>
</dbReference>
<dbReference type="PROSITE" id="PS52039">
    <property type="entry name" value="TOPO_IA_2"/>
    <property type="match status" value="1"/>
</dbReference>
<evidence type="ECO:0000256" key="1">
    <source>
        <dbReference type="ARBA" id="ARBA00000213"/>
    </source>
</evidence>
<evidence type="ECO:0000256" key="2">
    <source>
        <dbReference type="ARBA" id="ARBA00009446"/>
    </source>
</evidence>
<name>A0ABV0KQB7_9CYAN</name>
<evidence type="ECO:0000313" key="14">
    <source>
        <dbReference type="Proteomes" id="UP001476950"/>
    </source>
</evidence>
<comment type="catalytic activity">
    <reaction evidence="1">
        <text>ATP-independent breakage of single-stranded DNA, followed by passage and rejoining.</text>
        <dbReference type="EC" id="5.6.2.1"/>
    </reaction>
</comment>
<dbReference type="InterPro" id="IPR023405">
    <property type="entry name" value="Topo_IA_core_domain"/>
</dbReference>
<comment type="caution">
    <text evidence="13">The sequence shown here is derived from an EMBL/GenBank/DDBJ whole genome shotgun (WGS) entry which is preliminary data.</text>
</comment>
<dbReference type="PANTHER" id="PTHR42785">
    <property type="entry name" value="DNA TOPOISOMERASE, TYPE IA, CORE"/>
    <property type="match status" value="1"/>
</dbReference>
<evidence type="ECO:0000256" key="8">
    <source>
        <dbReference type="ARBA" id="ARBA00031985"/>
    </source>
</evidence>
<dbReference type="InterPro" id="IPR006171">
    <property type="entry name" value="TOPRIM_dom"/>
</dbReference>
<dbReference type="InterPro" id="IPR005733">
    <property type="entry name" value="TopoI_bac-type"/>
</dbReference>
<feature type="domain" description="Toprim" evidence="11">
    <location>
        <begin position="12"/>
        <end position="128"/>
    </location>
</feature>
<evidence type="ECO:0000256" key="3">
    <source>
        <dbReference type="ARBA" id="ARBA00012891"/>
    </source>
</evidence>
<evidence type="ECO:0000256" key="10">
    <source>
        <dbReference type="ARBA" id="ARBA00032877"/>
    </source>
</evidence>
<comment type="similarity">
    <text evidence="2">Belongs to the type IA topoisomerase family.</text>
</comment>
<dbReference type="SUPFAM" id="SSF56712">
    <property type="entry name" value="Prokaryotic type I DNA topoisomerase"/>
    <property type="match status" value="1"/>
</dbReference>
<dbReference type="InterPro" id="IPR003601">
    <property type="entry name" value="Topo_IA_2"/>
</dbReference>
<dbReference type="GO" id="GO:0003917">
    <property type="term" value="F:DNA topoisomerase type I (single strand cut, ATP-independent) activity"/>
    <property type="evidence" value="ECO:0007669"/>
    <property type="project" value="UniProtKB-EC"/>
</dbReference>
<gene>
    <name evidence="13" type="primary">topA</name>
    <name evidence="13" type="ORF">NDI38_23695</name>
</gene>
<keyword evidence="5" id="KW-0238">DNA-binding</keyword>
<feature type="domain" description="Topo IA-type catalytic" evidence="12">
    <location>
        <begin position="142"/>
        <end position="583"/>
    </location>
</feature>
<sequence>MDDSNLLSIMEKLLLIIESPGKREKITKYCKDLGIDAVVKASVGHIRELGDSGEDSRGFDIHGSKVVSNWEVSKDKKKNLSAIKQEMKGRRVVLATDGDREGESIAWHLTEELKLKNPDRVVYQEITKDAIQKALANPRKLDVDLVGAALGRAHLDKMVGYSGTKRIVWALDIGAKSMGRVQSSALWLLASLELRIRAFKPEDYFTLSATYPEGFKALYRASKAGSQDTEAAVSEEQEAKESESDRITDPKIAAQIVSEAQSKPHKIVKVESQQATLNAPAPFTTSSLQQAAGALLKLAPERTMELAQVLYEQGMITYMRTDSVALSASFCEAALAYLQQTDPTNVPAKTAKHKSKDGAQEAHEAIRPTDCAMIAEKAQSLAEAPFQKLKGNGKAEAIKLYDLIWRRAIATQAAPALIAKTKVLLQSGTTNWEARGQVLTFPGYTKYWNNLSGDSVLPAVKEGQMMTSAKVQADKKRTSPPGRFSEPRLIQEMEKKGIGRPSTYASTVKTLKDRNYVQVEKGKLVVTPTGMELMSFLDAVIPDLVRPKFTAEMESQLDQIASGKLDWQTFLVDFYNQTFAPSLDKAESVIAQLKLQRKATAAK</sequence>
<evidence type="ECO:0000259" key="12">
    <source>
        <dbReference type="PROSITE" id="PS52039"/>
    </source>
</evidence>
<dbReference type="EMBL" id="JAMPLM010000034">
    <property type="protein sequence ID" value="MEP1061437.1"/>
    <property type="molecule type" value="Genomic_DNA"/>
</dbReference>
<dbReference type="InterPro" id="IPR013825">
    <property type="entry name" value="Topo_IA_cen_sub2"/>
</dbReference>
<accession>A0ABV0KQB7</accession>
<dbReference type="InterPro" id="IPR013824">
    <property type="entry name" value="Topo_IA_cen_sub1"/>
</dbReference>
<reference evidence="13 14" key="1">
    <citation type="submission" date="2022-04" db="EMBL/GenBank/DDBJ databases">
        <title>Positive selection, recombination, and allopatry shape intraspecific diversity of widespread and dominant cyanobacteria.</title>
        <authorList>
            <person name="Wei J."/>
            <person name="Shu W."/>
            <person name="Hu C."/>
        </authorList>
    </citation>
    <scope>NUCLEOTIDE SEQUENCE [LARGE SCALE GENOMIC DNA]</scope>
    <source>
        <strain evidence="13 14">AS-A4</strain>
    </source>
</reference>
<dbReference type="PROSITE" id="PS00396">
    <property type="entry name" value="TOPO_IA_1"/>
    <property type="match status" value="1"/>
</dbReference>
<dbReference type="InterPro" id="IPR000380">
    <property type="entry name" value="Topo_IA"/>
</dbReference>
<dbReference type="PANTHER" id="PTHR42785:SF1">
    <property type="entry name" value="DNA TOPOISOMERASE"/>
    <property type="match status" value="1"/>
</dbReference>
<dbReference type="Gene3D" id="2.70.20.10">
    <property type="entry name" value="Topoisomerase I, domain 3"/>
    <property type="match status" value="1"/>
</dbReference>
<dbReference type="SMART" id="SM00493">
    <property type="entry name" value="TOPRIM"/>
    <property type="match status" value="1"/>
</dbReference>
<dbReference type="SMART" id="SM00437">
    <property type="entry name" value="TOP1Ac"/>
    <property type="match status" value="1"/>
</dbReference>
<keyword evidence="4" id="KW-0799">Topoisomerase</keyword>
<dbReference type="NCBIfam" id="TIGR01051">
    <property type="entry name" value="topA_bact"/>
    <property type="match status" value="1"/>
</dbReference>
<evidence type="ECO:0000256" key="4">
    <source>
        <dbReference type="ARBA" id="ARBA00023029"/>
    </source>
</evidence>
<evidence type="ECO:0000256" key="5">
    <source>
        <dbReference type="ARBA" id="ARBA00023125"/>
    </source>
</evidence>
<dbReference type="InterPro" id="IPR013826">
    <property type="entry name" value="Topo_IA_cen_sub3"/>
</dbReference>
<dbReference type="InterPro" id="IPR013497">
    <property type="entry name" value="Topo_IA_cen"/>
</dbReference>
<keyword evidence="14" id="KW-1185">Reference proteome</keyword>
<dbReference type="Proteomes" id="UP001476950">
    <property type="component" value="Unassembled WGS sequence"/>
</dbReference>
<protein>
    <recommendedName>
        <fullName evidence="3">DNA topoisomerase</fullName>
        <ecNumber evidence="3">5.6.2.1</ecNumber>
    </recommendedName>
    <alternativeName>
        <fullName evidence="10">Omega-protein</fullName>
    </alternativeName>
    <alternativeName>
        <fullName evidence="9">Relaxing enzyme</fullName>
    </alternativeName>
    <alternativeName>
        <fullName evidence="7">Swivelase</fullName>
    </alternativeName>
    <alternativeName>
        <fullName evidence="8">Untwisting enzyme</fullName>
    </alternativeName>
</protein>
<dbReference type="Pfam" id="PF01131">
    <property type="entry name" value="Topoisom_bac"/>
    <property type="match status" value="1"/>
</dbReference>
<dbReference type="Gene3D" id="3.40.50.140">
    <property type="match status" value="1"/>
</dbReference>
<dbReference type="SMART" id="SM00436">
    <property type="entry name" value="TOP1Bc"/>
    <property type="match status" value="1"/>
</dbReference>
<dbReference type="CDD" id="cd00186">
    <property type="entry name" value="TOP1Ac"/>
    <property type="match status" value="1"/>
</dbReference>
<dbReference type="EC" id="5.6.2.1" evidence="3"/>
<evidence type="ECO:0000259" key="11">
    <source>
        <dbReference type="PROSITE" id="PS50880"/>
    </source>
</evidence>
<dbReference type="InterPro" id="IPR023406">
    <property type="entry name" value="Topo_IA_AS"/>
</dbReference>
<evidence type="ECO:0000256" key="7">
    <source>
        <dbReference type="ARBA" id="ARBA00030003"/>
    </source>
</evidence>
<proteinExistence type="inferred from homology"/>
<organism evidence="13 14">
    <name type="scientific">Stenomitos frigidus AS-A4</name>
    <dbReference type="NCBI Taxonomy" id="2933935"/>
    <lineage>
        <taxon>Bacteria</taxon>
        <taxon>Bacillati</taxon>
        <taxon>Cyanobacteriota</taxon>
        <taxon>Cyanophyceae</taxon>
        <taxon>Leptolyngbyales</taxon>
        <taxon>Leptolyngbyaceae</taxon>
        <taxon>Stenomitos</taxon>
    </lineage>
</organism>
<dbReference type="Pfam" id="PF01751">
    <property type="entry name" value="Toprim"/>
    <property type="match status" value="1"/>
</dbReference>
<evidence type="ECO:0000256" key="9">
    <source>
        <dbReference type="ARBA" id="ARBA00032235"/>
    </source>
</evidence>
<dbReference type="Gene3D" id="1.10.290.10">
    <property type="entry name" value="Topoisomerase I, domain 4"/>
    <property type="match status" value="1"/>
</dbReference>
<dbReference type="PRINTS" id="PR00417">
    <property type="entry name" value="PRTPISMRASEI"/>
</dbReference>